<name>A0A450U777_9GAMM</name>
<evidence type="ECO:0000313" key="2">
    <source>
        <dbReference type="EMBL" id="VFJ87519.1"/>
    </source>
</evidence>
<organism evidence="2">
    <name type="scientific">Candidatus Kentrum sp. LFY</name>
    <dbReference type="NCBI Taxonomy" id="2126342"/>
    <lineage>
        <taxon>Bacteria</taxon>
        <taxon>Pseudomonadati</taxon>
        <taxon>Pseudomonadota</taxon>
        <taxon>Gammaproteobacteria</taxon>
        <taxon>Candidatus Kentrum</taxon>
    </lineage>
</organism>
<dbReference type="EMBL" id="CAADFF010000007">
    <property type="protein sequence ID" value="VFJ87519.1"/>
    <property type="molecule type" value="Genomic_DNA"/>
</dbReference>
<proteinExistence type="predicted"/>
<feature type="compositionally biased region" description="Low complexity" evidence="1">
    <location>
        <begin position="357"/>
        <end position="370"/>
    </location>
</feature>
<feature type="compositionally biased region" description="Low complexity" evidence="1">
    <location>
        <begin position="335"/>
        <end position="350"/>
    </location>
</feature>
<reference evidence="2" key="1">
    <citation type="submission" date="2019-02" db="EMBL/GenBank/DDBJ databases">
        <authorList>
            <person name="Gruber-Vodicka R. H."/>
            <person name="Seah K. B. B."/>
        </authorList>
    </citation>
    <scope>NUCLEOTIDE SEQUENCE</scope>
    <source>
        <strain evidence="2">BECK_M7</strain>
    </source>
</reference>
<evidence type="ECO:0008006" key="3">
    <source>
        <dbReference type="Google" id="ProtNLM"/>
    </source>
</evidence>
<feature type="region of interest" description="Disordered" evidence="1">
    <location>
        <begin position="281"/>
        <end position="377"/>
    </location>
</feature>
<accession>A0A450U777</accession>
<protein>
    <recommendedName>
        <fullName evidence="3">DUF3300 domain-containing protein</fullName>
    </recommendedName>
</protein>
<dbReference type="AlphaFoldDB" id="A0A450U777"/>
<gene>
    <name evidence="2" type="ORF">BECKLFY1418B_GA0070995_100724</name>
</gene>
<evidence type="ECO:0000256" key="1">
    <source>
        <dbReference type="SAM" id="MobiDB-lite"/>
    </source>
</evidence>
<sequence>MLHRLEAKLRQVLARSANMLSIMRINNFTPRSRCAVWPSPSPVSSLIVLLALFLVGLPGCSNQYADEAANKAAGVERQLTELGKKIGSDSLVNVRIIKNYADRLTRQQPALGDIATQLRLDGTTKGPLYQGLRKRLSKVNRTPGNKQEFAKAYQELNALEAGSDPVVYNDALLDVVNTLADLSQGKLPRINVPGSAEAAAVKGGQVPGSYLVGNPEYGQWKTDSSGHSFWEWYGMYRMFTDVAGLMGGGFGGGFHRGPVYHDAWYGRPRYSFYHDAGRGAYGSRADRDTWRNGRDRLARQGIRTPRPKNYGSVAGRKRTSTYASHRARTSSALKSGRMPSSSSTGSRTGTNVKRRSSFFGASSRGTSSRSRGFRRGK</sequence>
<feature type="compositionally biased region" description="Basic and acidic residues" evidence="1">
    <location>
        <begin position="284"/>
        <end position="298"/>
    </location>
</feature>